<feature type="transmembrane region" description="Helical" evidence="5">
    <location>
        <begin position="404"/>
        <end position="426"/>
    </location>
</feature>
<dbReference type="Pfam" id="PF07690">
    <property type="entry name" value="MFS_1"/>
    <property type="match status" value="1"/>
</dbReference>
<feature type="transmembrane region" description="Helical" evidence="5">
    <location>
        <begin position="171"/>
        <end position="191"/>
    </location>
</feature>
<feature type="transmembrane region" description="Helical" evidence="5">
    <location>
        <begin position="438"/>
        <end position="457"/>
    </location>
</feature>
<dbReference type="GeneID" id="89939165"/>
<gene>
    <name evidence="7" type="ORF">N656DRAFT_778633</name>
</gene>
<evidence type="ECO:0000256" key="3">
    <source>
        <dbReference type="ARBA" id="ARBA00022989"/>
    </source>
</evidence>
<feature type="domain" description="Major facilitator superfamily (MFS) profile" evidence="6">
    <location>
        <begin position="17"/>
        <end position="465"/>
    </location>
</feature>
<dbReference type="SUPFAM" id="SSF103473">
    <property type="entry name" value="MFS general substrate transporter"/>
    <property type="match status" value="1"/>
</dbReference>
<dbReference type="InterPro" id="IPR036259">
    <property type="entry name" value="MFS_trans_sf"/>
</dbReference>
<feature type="transmembrane region" description="Helical" evidence="5">
    <location>
        <begin position="116"/>
        <end position="134"/>
    </location>
</feature>
<dbReference type="InterPro" id="IPR011701">
    <property type="entry name" value="MFS"/>
</dbReference>
<keyword evidence="8" id="KW-1185">Reference proteome</keyword>
<evidence type="ECO:0000259" key="6">
    <source>
        <dbReference type="PROSITE" id="PS50850"/>
    </source>
</evidence>
<feature type="transmembrane region" description="Helical" evidence="5">
    <location>
        <begin position="83"/>
        <end position="104"/>
    </location>
</feature>
<feature type="transmembrane region" description="Helical" evidence="5">
    <location>
        <begin position="141"/>
        <end position="165"/>
    </location>
</feature>
<evidence type="ECO:0000256" key="5">
    <source>
        <dbReference type="SAM" id="Phobius"/>
    </source>
</evidence>
<protein>
    <submittedName>
        <fullName evidence="7">MFS general substrate transporter</fullName>
    </submittedName>
</protein>
<organism evidence="7 8">
    <name type="scientific">Canariomyces notabilis</name>
    <dbReference type="NCBI Taxonomy" id="2074819"/>
    <lineage>
        <taxon>Eukaryota</taxon>
        <taxon>Fungi</taxon>
        <taxon>Dikarya</taxon>
        <taxon>Ascomycota</taxon>
        <taxon>Pezizomycotina</taxon>
        <taxon>Sordariomycetes</taxon>
        <taxon>Sordariomycetidae</taxon>
        <taxon>Sordariales</taxon>
        <taxon>Chaetomiaceae</taxon>
        <taxon>Canariomyces</taxon>
    </lineage>
</organism>
<feature type="transmembrane region" description="Helical" evidence="5">
    <location>
        <begin position="248"/>
        <end position="268"/>
    </location>
</feature>
<evidence type="ECO:0000313" key="8">
    <source>
        <dbReference type="Proteomes" id="UP001302812"/>
    </source>
</evidence>
<dbReference type="InterPro" id="IPR020846">
    <property type="entry name" value="MFS_dom"/>
</dbReference>
<dbReference type="AlphaFoldDB" id="A0AAN6YSV1"/>
<dbReference type="GO" id="GO:0022857">
    <property type="term" value="F:transmembrane transporter activity"/>
    <property type="evidence" value="ECO:0007669"/>
    <property type="project" value="InterPro"/>
</dbReference>
<dbReference type="EMBL" id="MU853340">
    <property type="protein sequence ID" value="KAK4113106.1"/>
    <property type="molecule type" value="Genomic_DNA"/>
</dbReference>
<feature type="transmembrane region" description="Helical" evidence="5">
    <location>
        <begin position="288"/>
        <end position="312"/>
    </location>
</feature>
<feature type="transmembrane region" description="Helical" evidence="5">
    <location>
        <begin position="15"/>
        <end position="40"/>
    </location>
</feature>
<name>A0AAN6YSV1_9PEZI</name>
<dbReference type="GO" id="GO:0005886">
    <property type="term" value="C:plasma membrane"/>
    <property type="evidence" value="ECO:0007669"/>
    <property type="project" value="TreeGrafter"/>
</dbReference>
<evidence type="ECO:0000256" key="2">
    <source>
        <dbReference type="ARBA" id="ARBA00022692"/>
    </source>
</evidence>
<dbReference type="PROSITE" id="PS50850">
    <property type="entry name" value="MFS"/>
    <property type="match status" value="1"/>
</dbReference>
<accession>A0AAN6YSV1</accession>
<dbReference type="Gene3D" id="1.20.1250.20">
    <property type="entry name" value="MFS general substrate transporter like domains"/>
    <property type="match status" value="1"/>
</dbReference>
<proteinExistence type="predicted"/>
<keyword evidence="2 5" id="KW-0812">Transmembrane</keyword>
<dbReference type="RefSeq" id="XP_064670676.1">
    <property type="nucleotide sequence ID" value="XM_064815040.1"/>
</dbReference>
<reference evidence="7" key="1">
    <citation type="journal article" date="2023" name="Mol. Phylogenet. Evol.">
        <title>Genome-scale phylogeny and comparative genomics of the fungal order Sordariales.</title>
        <authorList>
            <person name="Hensen N."/>
            <person name="Bonometti L."/>
            <person name="Westerberg I."/>
            <person name="Brannstrom I.O."/>
            <person name="Guillou S."/>
            <person name="Cros-Aarteil S."/>
            <person name="Calhoun S."/>
            <person name="Haridas S."/>
            <person name="Kuo A."/>
            <person name="Mondo S."/>
            <person name="Pangilinan J."/>
            <person name="Riley R."/>
            <person name="LaButti K."/>
            <person name="Andreopoulos B."/>
            <person name="Lipzen A."/>
            <person name="Chen C."/>
            <person name="Yan M."/>
            <person name="Daum C."/>
            <person name="Ng V."/>
            <person name="Clum A."/>
            <person name="Steindorff A."/>
            <person name="Ohm R.A."/>
            <person name="Martin F."/>
            <person name="Silar P."/>
            <person name="Natvig D.O."/>
            <person name="Lalanne C."/>
            <person name="Gautier V."/>
            <person name="Ament-Velasquez S.L."/>
            <person name="Kruys A."/>
            <person name="Hutchinson M.I."/>
            <person name="Powell A.J."/>
            <person name="Barry K."/>
            <person name="Miller A.N."/>
            <person name="Grigoriev I.V."/>
            <person name="Debuchy R."/>
            <person name="Gladieux P."/>
            <person name="Hiltunen Thoren M."/>
            <person name="Johannesson H."/>
        </authorList>
    </citation>
    <scope>NUCLEOTIDE SEQUENCE</scope>
    <source>
        <strain evidence="7">CBS 508.74</strain>
    </source>
</reference>
<feature type="transmembrane region" description="Helical" evidence="5">
    <location>
        <begin position="343"/>
        <end position="363"/>
    </location>
</feature>
<keyword evidence="4 5" id="KW-0472">Membrane</keyword>
<evidence type="ECO:0000313" key="7">
    <source>
        <dbReference type="EMBL" id="KAK4113106.1"/>
    </source>
</evidence>
<comment type="subcellular location">
    <subcellularLocation>
        <location evidence="1">Membrane</location>
        <topology evidence="1">Multi-pass membrane protein</topology>
    </subcellularLocation>
</comment>
<dbReference type="PANTHER" id="PTHR23502:SF2">
    <property type="entry name" value="TRANSPORTER, PUTATIVE (AFU_ORTHOLOGUE AFUA_2G08910)-RELATED"/>
    <property type="match status" value="1"/>
</dbReference>
<evidence type="ECO:0000256" key="4">
    <source>
        <dbReference type="ARBA" id="ARBA00023136"/>
    </source>
</evidence>
<feature type="transmembrane region" description="Helical" evidence="5">
    <location>
        <begin position="52"/>
        <end position="71"/>
    </location>
</feature>
<feature type="transmembrane region" description="Helical" evidence="5">
    <location>
        <begin position="375"/>
        <end position="397"/>
    </location>
</feature>
<reference evidence="7" key="2">
    <citation type="submission" date="2023-05" db="EMBL/GenBank/DDBJ databases">
        <authorList>
            <consortium name="Lawrence Berkeley National Laboratory"/>
            <person name="Steindorff A."/>
            <person name="Hensen N."/>
            <person name="Bonometti L."/>
            <person name="Westerberg I."/>
            <person name="Brannstrom I.O."/>
            <person name="Guillou S."/>
            <person name="Cros-Aarteil S."/>
            <person name="Calhoun S."/>
            <person name="Haridas S."/>
            <person name="Kuo A."/>
            <person name="Mondo S."/>
            <person name="Pangilinan J."/>
            <person name="Riley R."/>
            <person name="Labutti K."/>
            <person name="Andreopoulos B."/>
            <person name="Lipzen A."/>
            <person name="Chen C."/>
            <person name="Yanf M."/>
            <person name="Daum C."/>
            <person name="Ng V."/>
            <person name="Clum A."/>
            <person name="Ohm R."/>
            <person name="Martin F."/>
            <person name="Silar P."/>
            <person name="Natvig D."/>
            <person name="Lalanne C."/>
            <person name="Gautier V."/>
            <person name="Ament-Velasquez S.L."/>
            <person name="Kruys A."/>
            <person name="Hutchinson M.I."/>
            <person name="Powell A.J."/>
            <person name="Barry K."/>
            <person name="Miller A.N."/>
            <person name="Grigoriev I.V."/>
            <person name="Debuchy R."/>
            <person name="Gladieux P."/>
            <person name="Thoren M.H."/>
            <person name="Johannesson H."/>
        </authorList>
    </citation>
    <scope>NUCLEOTIDE SEQUENCE</scope>
    <source>
        <strain evidence="7">CBS 508.74</strain>
    </source>
</reference>
<comment type="caution">
    <text evidence="7">The sequence shown here is derived from an EMBL/GenBank/DDBJ whole genome shotgun (WGS) entry which is preliminary data.</text>
</comment>
<evidence type="ECO:0000256" key="1">
    <source>
        <dbReference type="ARBA" id="ARBA00004141"/>
    </source>
</evidence>
<dbReference type="PANTHER" id="PTHR23502">
    <property type="entry name" value="MAJOR FACILITATOR SUPERFAMILY"/>
    <property type="match status" value="1"/>
</dbReference>
<keyword evidence="3 5" id="KW-1133">Transmembrane helix</keyword>
<dbReference type="Proteomes" id="UP001302812">
    <property type="component" value="Unassembled WGS sequence"/>
</dbReference>
<dbReference type="FunFam" id="1.20.1250.20:FF:000318">
    <property type="entry name" value="MFS multidrug transporter, putative"/>
    <property type="match status" value="1"/>
</dbReference>
<sequence length="465" mass="50881">MTDNDPYNWPKHKKVINLVLVAFHAMMGTFTAAAVQSVFAEIAADFGVSIQSASYMLSLVIAVLGGAPLIWGPISQRFGRRPIFLLSLLCSLAGNIGCAVSPSYSTMAFCRAITGFFISPAIALGSGVVTETFFKKERASYIGVWTIMVTLGVPVAPLIFGFVSVRVGYLWIYWIMAIVNGVQFILGFFLLSESRYIRNSVPACTPQLSASVNGRSFGSLLSVRRIDPTPLSWWDFVRPLSFVTRPCVIIPAFAYAMVFLWANIVMTVETGSLFPEKFGLNPEQVGLQNISLIVGSLIGELMGGFLSDWWMWRRQSKNEKNSAAVDSEGSEGHHAPQPEFRLWVGYPGLLLAICGVVVYLVQLDRAGDTWNITPIIGAGIAAVGNQIVTTVATTYAVDCYRESAADVGVFVCFVRQMWGFIGPFWFPQMILEAGFRPSAGIATAMLVGASLIPMVVVQWKGRSWR</sequence>